<dbReference type="PANTHER" id="PTHR23291">
    <property type="entry name" value="BAX INHIBITOR-RELATED"/>
    <property type="match status" value="1"/>
</dbReference>
<feature type="transmembrane region" description="Helical" evidence="5">
    <location>
        <begin position="104"/>
        <end position="123"/>
    </location>
</feature>
<keyword evidence="4 5" id="KW-0472">Membrane</keyword>
<dbReference type="PANTHER" id="PTHR23291:SF31">
    <property type="entry name" value="PROTEIN LIFEGUARD 4"/>
    <property type="match status" value="1"/>
</dbReference>
<organism evidence="6 8">
    <name type="scientific">Adiantum capillus-veneris</name>
    <name type="common">Maidenhair fern</name>
    <dbReference type="NCBI Taxonomy" id="13818"/>
    <lineage>
        <taxon>Eukaryota</taxon>
        <taxon>Viridiplantae</taxon>
        <taxon>Streptophyta</taxon>
        <taxon>Embryophyta</taxon>
        <taxon>Tracheophyta</taxon>
        <taxon>Polypodiopsida</taxon>
        <taxon>Polypodiidae</taxon>
        <taxon>Polypodiales</taxon>
        <taxon>Pteridineae</taxon>
        <taxon>Pteridaceae</taxon>
        <taxon>Vittarioideae</taxon>
        <taxon>Adiantum</taxon>
    </lineage>
</organism>
<evidence type="ECO:0000313" key="6">
    <source>
        <dbReference type="EMBL" id="KAI5077460.1"/>
    </source>
</evidence>
<dbReference type="Pfam" id="PF01027">
    <property type="entry name" value="Bax1-I"/>
    <property type="match status" value="1"/>
</dbReference>
<evidence type="ECO:0000256" key="4">
    <source>
        <dbReference type="ARBA" id="ARBA00023136"/>
    </source>
</evidence>
<protein>
    <submittedName>
        <fullName evidence="6">Uncharacterized protein</fullName>
    </submittedName>
</protein>
<comment type="similarity">
    <text evidence="5">Belongs to the BI1 family.</text>
</comment>
<evidence type="ECO:0000313" key="7">
    <source>
        <dbReference type="EMBL" id="KAI5078076.1"/>
    </source>
</evidence>
<dbReference type="EMBL" id="JABFUD020000007">
    <property type="protein sequence ID" value="KAI5078076.1"/>
    <property type="molecule type" value="Genomic_DNA"/>
</dbReference>
<name>A0A9D4V0E1_ADICA</name>
<evidence type="ECO:0000256" key="1">
    <source>
        <dbReference type="ARBA" id="ARBA00004141"/>
    </source>
</evidence>
<feature type="transmembrane region" description="Helical" evidence="5">
    <location>
        <begin position="130"/>
        <end position="151"/>
    </location>
</feature>
<dbReference type="GO" id="GO:0016020">
    <property type="term" value="C:membrane"/>
    <property type="evidence" value="ECO:0007669"/>
    <property type="project" value="UniProtKB-SubCell"/>
</dbReference>
<feature type="transmembrane region" description="Helical" evidence="5">
    <location>
        <begin position="71"/>
        <end position="92"/>
    </location>
</feature>
<keyword evidence="3 5" id="KW-1133">Transmembrane helix</keyword>
<feature type="transmembrane region" description="Helical" evidence="5">
    <location>
        <begin position="247"/>
        <end position="269"/>
    </location>
</feature>
<keyword evidence="8" id="KW-1185">Reference proteome</keyword>
<evidence type="ECO:0000313" key="8">
    <source>
        <dbReference type="Proteomes" id="UP000886520"/>
    </source>
</evidence>
<dbReference type="OrthoDB" id="7933078at2759"/>
<gene>
    <name evidence="6" type="ORF">GOP47_0007284</name>
    <name evidence="7" type="ORF">GOP47_0007900</name>
</gene>
<feature type="transmembrane region" description="Helical" evidence="5">
    <location>
        <begin position="191"/>
        <end position="209"/>
    </location>
</feature>
<evidence type="ECO:0000256" key="2">
    <source>
        <dbReference type="ARBA" id="ARBA00022692"/>
    </source>
</evidence>
<evidence type="ECO:0000256" key="5">
    <source>
        <dbReference type="RuleBase" id="RU004379"/>
    </source>
</evidence>
<feature type="transmembrane region" description="Helical" evidence="5">
    <location>
        <begin position="157"/>
        <end position="179"/>
    </location>
</feature>
<evidence type="ECO:0000256" key="3">
    <source>
        <dbReference type="ARBA" id="ARBA00022989"/>
    </source>
</evidence>
<reference evidence="6" key="1">
    <citation type="submission" date="2021-01" db="EMBL/GenBank/DDBJ databases">
        <title>Adiantum capillus-veneris genome.</title>
        <authorList>
            <person name="Fang Y."/>
            <person name="Liao Q."/>
        </authorList>
    </citation>
    <scope>NUCLEOTIDE SEQUENCE</scope>
    <source>
        <strain evidence="6">H3</strain>
        <tissue evidence="6">Leaf</tissue>
    </source>
</reference>
<comment type="caution">
    <text evidence="6">The sequence shown here is derived from an EMBL/GenBank/DDBJ whole genome shotgun (WGS) entry which is preliminary data.</text>
</comment>
<dbReference type="AlphaFoldDB" id="A0A9D4V0E1"/>
<dbReference type="Proteomes" id="UP000886520">
    <property type="component" value="Chromosome 7"/>
</dbReference>
<dbReference type="EMBL" id="JABFUD020000007">
    <property type="protein sequence ID" value="KAI5077460.1"/>
    <property type="molecule type" value="Genomic_DNA"/>
</dbReference>
<feature type="transmembrane region" description="Helical" evidence="5">
    <location>
        <begin position="215"/>
        <end position="235"/>
    </location>
</feature>
<dbReference type="InterPro" id="IPR006214">
    <property type="entry name" value="Bax_inhibitor_1-related"/>
</dbReference>
<sequence length="273" mass="30538">MDPARHPVVVPPPISGYQYGMPPMGAPGPVYPPSLKREYGDVESGYGHQPPLYPYIAPDENAMRWAFIRKVYTILSMQLILTAIVAGTVAFYHPVSEFLVRTPGIIIGIAFLPFIFLCPLYCYRQIFPLNLILLALFTASISFTIGIAAAFTEAKVIWESALLTAVVVVSLTLYTFWAARRGHDFSFLGPILFASLMIIIVFIIIQIFFPLGRLSHAIIGGIASLIFCGYIIYDTDNLIKRYTYDEYAWASVALYLDIINLFLSLMTLFRAVN</sequence>
<keyword evidence="2 5" id="KW-0812">Transmembrane</keyword>
<accession>A0A9D4V0E1</accession>
<proteinExistence type="inferred from homology"/>
<comment type="subcellular location">
    <subcellularLocation>
        <location evidence="1">Membrane</location>
        <topology evidence="1">Multi-pass membrane protein</topology>
    </subcellularLocation>
</comment>